<evidence type="ECO:0000313" key="1">
    <source>
        <dbReference type="EMBL" id="RHX83739.1"/>
    </source>
</evidence>
<protein>
    <submittedName>
        <fullName evidence="1">Uncharacterized protein</fullName>
    </submittedName>
</protein>
<proteinExistence type="predicted"/>
<organism evidence="1 2">
    <name type="scientific">Leptospira stimsonii</name>
    <dbReference type="NCBI Taxonomy" id="2202203"/>
    <lineage>
        <taxon>Bacteria</taxon>
        <taxon>Pseudomonadati</taxon>
        <taxon>Spirochaetota</taxon>
        <taxon>Spirochaetia</taxon>
        <taxon>Leptospirales</taxon>
        <taxon>Leptospiraceae</taxon>
        <taxon>Leptospira</taxon>
    </lineage>
</organism>
<evidence type="ECO:0000313" key="2">
    <source>
        <dbReference type="Proteomes" id="UP000266669"/>
    </source>
</evidence>
<comment type="caution">
    <text evidence="1">The sequence shown here is derived from an EMBL/GenBank/DDBJ whole genome shotgun (WGS) entry which is preliminary data.</text>
</comment>
<gene>
    <name evidence="1" type="ORF">DLM78_19795</name>
</gene>
<reference evidence="2" key="1">
    <citation type="submission" date="2018-05" db="EMBL/GenBank/DDBJ databases">
        <title>Leptospira yasudae sp. nov. and Leptospira stimsonii sp. nov., two pathogenic species of the genus Leptospira isolated from environmental sources.</title>
        <authorList>
            <person name="Casanovas-Massana A."/>
            <person name="Hamond C."/>
            <person name="Santos L.A."/>
            <person name="Hacker K.P."/>
            <person name="Balassiano I."/>
            <person name="Medeiros M.A."/>
            <person name="Reis M.G."/>
            <person name="Ko A.I."/>
            <person name="Wunder E.A."/>
        </authorList>
    </citation>
    <scope>NUCLEOTIDE SEQUENCE [LARGE SCALE GENOMIC DNA]</scope>
    <source>
        <strain evidence="2">AMB6-RJ</strain>
    </source>
</reference>
<accession>A0A8B3CL55</accession>
<name>A0A8B3CL55_9LEPT</name>
<dbReference type="Proteomes" id="UP000266669">
    <property type="component" value="Unassembled WGS sequence"/>
</dbReference>
<dbReference type="EMBL" id="QHCS01000007">
    <property type="protein sequence ID" value="RHX83739.1"/>
    <property type="molecule type" value="Genomic_DNA"/>
</dbReference>
<sequence length="60" mass="7218">MNEIRNVFRIVTFLSITKLWIEIGRFWIMSVIETVAHRARKMDRIYFFVNSPNSLGKRKS</sequence>
<dbReference type="AlphaFoldDB" id="A0A8B3CL55"/>